<protein>
    <submittedName>
        <fullName evidence="1">NinB protein</fullName>
    </submittedName>
</protein>
<evidence type="ECO:0000313" key="1">
    <source>
        <dbReference type="EMBL" id="RED06967.1"/>
    </source>
</evidence>
<dbReference type="Pfam" id="PF05772">
    <property type="entry name" value="NinB"/>
    <property type="match status" value="1"/>
</dbReference>
<evidence type="ECO:0000313" key="2">
    <source>
        <dbReference type="Proteomes" id="UP000256988"/>
    </source>
</evidence>
<dbReference type="InterPro" id="IPR008711">
    <property type="entry name" value="Recombinase_NinB"/>
</dbReference>
<accession>A0A3D9EVA2</accession>
<comment type="caution">
    <text evidence="1">The sequence shown here is derived from an EMBL/GenBank/DDBJ whole genome shotgun (WGS) entry which is preliminary data.</text>
</comment>
<dbReference type="RefSeq" id="WP_258874312.1">
    <property type="nucleotide sequence ID" value="NZ_QRDL01000002.1"/>
</dbReference>
<dbReference type="Proteomes" id="UP000256988">
    <property type="component" value="Unassembled WGS sequence"/>
</dbReference>
<proteinExistence type="predicted"/>
<dbReference type="Gene3D" id="1.10.3790.10">
    <property type="entry name" value="NinB"/>
    <property type="match status" value="1"/>
</dbReference>
<gene>
    <name evidence="1" type="ORF">DFO60_1473</name>
</gene>
<dbReference type="SUPFAM" id="SSF103370">
    <property type="entry name" value="NinB"/>
    <property type="match status" value="1"/>
</dbReference>
<name>A0A3D9EVA2_ECTOL</name>
<dbReference type="InterPro" id="IPR036619">
    <property type="entry name" value="NinB_sf"/>
</dbReference>
<dbReference type="EMBL" id="QRDL01000002">
    <property type="protein sequence ID" value="RED06967.1"/>
    <property type="molecule type" value="Genomic_DNA"/>
</dbReference>
<dbReference type="AlphaFoldDB" id="A0A3D9EVA2"/>
<organism evidence="1 2">
    <name type="scientific">Ectopseudomonas oleovorans</name>
    <name type="common">Pseudomonas oleovorans</name>
    <dbReference type="NCBI Taxonomy" id="301"/>
    <lineage>
        <taxon>Bacteria</taxon>
        <taxon>Pseudomonadati</taxon>
        <taxon>Pseudomonadota</taxon>
        <taxon>Gammaproteobacteria</taxon>
        <taxon>Pseudomonadales</taxon>
        <taxon>Pseudomonadaceae</taxon>
        <taxon>Ectopseudomonas</taxon>
    </lineage>
</organism>
<sequence>MMADHVIRTSADRDRLMSFLAGLDLSKPRKIAITEIRSQRSDAQNRLLWMWNNAIQKHLADSFGQFASAQEWHEILVARLWPCEVRKVAMPGPAGGEFKVGRAKTSGFTQAQMAEYLDLLDRYCAEHLQLLLPQPEDLMLAIYGQRRRVA</sequence>
<reference evidence="1 2" key="1">
    <citation type="submission" date="2018-07" db="EMBL/GenBank/DDBJ databases">
        <title>Genome sequencing of rice bacterial endophytes.</title>
        <authorList>
            <person name="Venturi V."/>
        </authorList>
    </citation>
    <scope>NUCLEOTIDE SEQUENCE [LARGE SCALE GENOMIC DNA]</scope>
    <source>
        <strain evidence="1 2">AG1002</strain>
    </source>
</reference>